<sequence length="101" mass="11888">VEETNEAFLINATRAEASVLSPLPLSVQKRRTATIRNRKSTLRHALENLFSEKQTDWKRQEFVKACLKKNIYLDNNVETNMKKLFTWFDGRKNRMKQMASL</sequence>
<feature type="non-terminal residue" evidence="1">
    <location>
        <position position="1"/>
    </location>
</feature>
<organism evidence="1 2">
    <name type="scientific">Dentiscutata heterogama</name>
    <dbReference type="NCBI Taxonomy" id="1316150"/>
    <lineage>
        <taxon>Eukaryota</taxon>
        <taxon>Fungi</taxon>
        <taxon>Fungi incertae sedis</taxon>
        <taxon>Mucoromycota</taxon>
        <taxon>Glomeromycotina</taxon>
        <taxon>Glomeromycetes</taxon>
        <taxon>Diversisporales</taxon>
        <taxon>Gigasporaceae</taxon>
        <taxon>Dentiscutata</taxon>
    </lineage>
</organism>
<dbReference type="EMBL" id="CAJVPU010011435">
    <property type="protein sequence ID" value="CAG8614714.1"/>
    <property type="molecule type" value="Genomic_DNA"/>
</dbReference>
<keyword evidence="2" id="KW-1185">Reference proteome</keyword>
<evidence type="ECO:0000313" key="1">
    <source>
        <dbReference type="EMBL" id="CAG8614714.1"/>
    </source>
</evidence>
<gene>
    <name evidence="1" type="ORF">DHETER_LOCUS7777</name>
</gene>
<protein>
    <submittedName>
        <fullName evidence="1">4379_t:CDS:1</fullName>
    </submittedName>
</protein>
<name>A0ACA9MVH1_9GLOM</name>
<dbReference type="Proteomes" id="UP000789702">
    <property type="component" value="Unassembled WGS sequence"/>
</dbReference>
<comment type="caution">
    <text evidence="1">The sequence shown here is derived from an EMBL/GenBank/DDBJ whole genome shotgun (WGS) entry which is preliminary data.</text>
</comment>
<evidence type="ECO:0000313" key="2">
    <source>
        <dbReference type="Proteomes" id="UP000789702"/>
    </source>
</evidence>
<reference evidence="1" key="1">
    <citation type="submission" date="2021-06" db="EMBL/GenBank/DDBJ databases">
        <authorList>
            <person name="Kallberg Y."/>
            <person name="Tangrot J."/>
            <person name="Rosling A."/>
        </authorList>
    </citation>
    <scope>NUCLEOTIDE SEQUENCE</scope>
    <source>
        <strain evidence="1">IL203A</strain>
    </source>
</reference>
<proteinExistence type="predicted"/>
<accession>A0ACA9MVH1</accession>